<dbReference type="InterPro" id="IPR036188">
    <property type="entry name" value="FAD/NAD-bd_sf"/>
</dbReference>
<dbReference type="EMBL" id="BMVF01000004">
    <property type="protein sequence ID" value="GHD87057.1"/>
    <property type="molecule type" value="Genomic_DNA"/>
</dbReference>
<keyword evidence="3 7" id="KW-0560">Oxidoreductase</keyword>
<keyword evidence="4" id="KW-1015">Disulfide bond</keyword>
<accession>A0A918Y1U5</accession>
<comment type="catalytic activity">
    <reaction evidence="6 7">
        <text>[thioredoxin]-dithiol + NADP(+) = [thioredoxin]-disulfide + NADPH + H(+)</text>
        <dbReference type="Rhea" id="RHEA:20345"/>
        <dbReference type="Rhea" id="RHEA-COMP:10698"/>
        <dbReference type="Rhea" id="RHEA-COMP:10700"/>
        <dbReference type="ChEBI" id="CHEBI:15378"/>
        <dbReference type="ChEBI" id="CHEBI:29950"/>
        <dbReference type="ChEBI" id="CHEBI:50058"/>
        <dbReference type="ChEBI" id="CHEBI:57783"/>
        <dbReference type="ChEBI" id="CHEBI:58349"/>
        <dbReference type="EC" id="1.8.1.9"/>
    </reaction>
</comment>
<evidence type="ECO:0000313" key="10">
    <source>
        <dbReference type="EMBL" id="GHD87057.1"/>
    </source>
</evidence>
<dbReference type="GO" id="GO:0004791">
    <property type="term" value="F:thioredoxin-disulfide reductase (NADPH) activity"/>
    <property type="evidence" value="ECO:0007669"/>
    <property type="project" value="UniProtKB-UniRule"/>
</dbReference>
<dbReference type="SUPFAM" id="SSF51905">
    <property type="entry name" value="FAD/NAD(P)-binding domain"/>
    <property type="match status" value="1"/>
</dbReference>
<feature type="domain" description="FAD/NAD(P)-binding" evidence="9">
    <location>
        <begin position="7"/>
        <end position="298"/>
    </location>
</feature>
<dbReference type="InterPro" id="IPR008255">
    <property type="entry name" value="Pyr_nucl-diS_OxRdtase_2_AS"/>
</dbReference>
<dbReference type="InterPro" id="IPR023753">
    <property type="entry name" value="FAD/NAD-binding_dom"/>
</dbReference>
<evidence type="ECO:0000256" key="3">
    <source>
        <dbReference type="ARBA" id="ARBA00023002"/>
    </source>
</evidence>
<comment type="caution">
    <text evidence="10">The sequence shown here is derived from an EMBL/GenBank/DDBJ whole genome shotgun (WGS) entry which is preliminary data.</text>
</comment>
<evidence type="ECO:0000256" key="5">
    <source>
        <dbReference type="ARBA" id="ARBA00023284"/>
    </source>
</evidence>
<dbReference type="InterPro" id="IPR050097">
    <property type="entry name" value="Ferredoxin-NADP_redctase_2"/>
</dbReference>
<evidence type="ECO:0000256" key="2">
    <source>
        <dbReference type="ARBA" id="ARBA00022827"/>
    </source>
</evidence>
<dbReference type="EC" id="1.8.1.9" evidence="7"/>
<keyword evidence="5 7" id="KW-0676">Redox-active center</keyword>
<dbReference type="RefSeq" id="WP_190177142.1">
    <property type="nucleotide sequence ID" value="NZ_BMVF01000004.1"/>
</dbReference>
<evidence type="ECO:0000256" key="1">
    <source>
        <dbReference type="ARBA" id="ARBA00022630"/>
    </source>
</evidence>
<comment type="similarity">
    <text evidence="7">Belongs to the class-II pyridine nucleotide-disulfide oxidoreductase family.</text>
</comment>
<evidence type="ECO:0000256" key="6">
    <source>
        <dbReference type="ARBA" id="ARBA00048132"/>
    </source>
</evidence>
<dbReference type="PRINTS" id="PR00469">
    <property type="entry name" value="PNDRDTASEII"/>
</dbReference>
<reference evidence="10" key="1">
    <citation type="journal article" date="2014" name="Int. J. Syst. Evol. Microbiol.">
        <title>Complete genome sequence of Corynebacterium casei LMG S-19264T (=DSM 44701T), isolated from a smear-ripened cheese.</title>
        <authorList>
            <consortium name="US DOE Joint Genome Institute (JGI-PGF)"/>
            <person name="Walter F."/>
            <person name="Albersmeier A."/>
            <person name="Kalinowski J."/>
            <person name="Ruckert C."/>
        </authorList>
    </citation>
    <scope>NUCLEOTIDE SEQUENCE</scope>
    <source>
        <strain evidence="10">JCM 4654</strain>
    </source>
</reference>
<sequence>MSDGVRDVVVIGSGPAAYTAALYTARADLHPLVLRGSVFVGGALATTTEVENYPGFPKGTQGPSLMDAMAQQAERFGAEFIDEEAVSVALAGEVKTVTDTVGGEHRARTAVVATGTGHRKLGVPQEDELSGRGVSWCATCDGFFFRDHDIAVVGGGDTALEEATFLSRYARSVTVIHRRDELRASKAMQRRAFADPKVSFAYDRKVVALHGDTDTGLTGLTLRDTVTGETEERSVTGLFIAIGHRPRSELFAGRLALDEAGYVLVEPPSSRTSVPGVFAAGDVVDRVYRQAVTAAGSGCVAALDAERYLAGLHDGQLQESGSS</sequence>
<dbReference type="PANTHER" id="PTHR48105">
    <property type="entry name" value="THIOREDOXIN REDUCTASE 1-RELATED-RELATED"/>
    <property type="match status" value="1"/>
</dbReference>
<gene>
    <name evidence="10" type="ORF">GCM10010508_17350</name>
</gene>
<dbReference type="NCBIfam" id="TIGR01292">
    <property type="entry name" value="TRX_reduct"/>
    <property type="match status" value="1"/>
</dbReference>
<name>A0A918Y1U5_9ACTN</name>
<comment type="subunit">
    <text evidence="7">Homodimer.</text>
</comment>
<dbReference type="Pfam" id="PF07992">
    <property type="entry name" value="Pyr_redox_2"/>
    <property type="match status" value="1"/>
</dbReference>
<keyword evidence="2 7" id="KW-0274">FAD</keyword>
<dbReference type="GO" id="GO:0019430">
    <property type="term" value="P:removal of superoxide radicals"/>
    <property type="evidence" value="ECO:0007669"/>
    <property type="project" value="UniProtKB-UniRule"/>
</dbReference>
<keyword evidence="11" id="KW-1185">Reference proteome</keyword>
<comment type="cofactor">
    <cofactor evidence="8">
        <name>FAD</name>
        <dbReference type="ChEBI" id="CHEBI:57692"/>
    </cofactor>
    <text evidence="8">Binds 1 FAD per subunit.</text>
</comment>
<evidence type="ECO:0000313" key="11">
    <source>
        <dbReference type="Proteomes" id="UP000608955"/>
    </source>
</evidence>
<dbReference type="PROSITE" id="PS00573">
    <property type="entry name" value="PYRIDINE_REDOX_2"/>
    <property type="match status" value="1"/>
</dbReference>
<protein>
    <recommendedName>
        <fullName evidence="7">Thioredoxin reductase</fullName>
        <ecNumber evidence="7">1.8.1.9</ecNumber>
    </recommendedName>
</protein>
<dbReference type="Proteomes" id="UP000608955">
    <property type="component" value="Unassembled WGS sequence"/>
</dbReference>
<reference evidence="10" key="2">
    <citation type="submission" date="2020-09" db="EMBL/GenBank/DDBJ databases">
        <authorList>
            <person name="Sun Q."/>
            <person name="Ohkuma M."/>
        </authorList>
    </citation>
    <scope>NUCLEOTIDE SEQUENCE</scope>
    <source>
        <strain evidence="10">JCM 4654</strain>
    </source>
</reference>
<dbReference type="PRINTS" id="PR00368">
    <property type="entry name" value="FADPNR"/>
</dbReference>
<dbReference type="AlphaFoldDB" id="A0A918Y1U5"/>
<evidence type="ECO:0000256" key="4">
    <source>
        <dbReference type="ARBA" id="ARBA00023157"/>
    </source>
</evidence>
<evidence type="ECO:0000259" key="9">
    <source>
        <dbReference type="Pfam" id="PF07992"/>
    </source>
</evidence>
<evidence type="ECO:0000256" key="7">
    <source>
        <dbReference type="RuleBase" id="RU003880"/>
    </source>
</evidence>
<keyword evidence="8" id="KW-0521">NADP</keyword>
<dbReference type="InterPro" id="IPR005982">
    <property type="entry name" value="Thioredox_Rdtase"/>
</dbReference>
<organism evidence="10 11">
    <name type="scientific">Streptomyces naganishii JCM 4654</name>
    <dbReference type="NCBI Taxonomy" id="1306179"/>
    <lineage>
        <taxon>Bacteria</taxon>
        <taxon>Bacillati</taxon>
        <taxon>Actinomycetota</taxon>
        <taxon>Actinomycetes</taxon>
        <taxon>Kitasatosporales</taxon>
        <taxon>Streptomycetaceae</taxon>
        <taxon>Streptomyces</taxon>
    </lineage>
</organism>
<proteinExistence type="inferred from homology"/>
<keyword evidence="1 7" id="KW-0285">Flavoprotein</keyword>
<dbReference type="Gene3D" id="3.50.50.60">
    <property type="entry name" value="FAD/NAD(P)-binding domain"/>
    <property type="match status" value="2"/>
</dbReference>
<dbReference type="GO" id="GO:0005737">
    <property type="term" value="C:cytoplasm"/>
    <property type="evidence" value="ECO:0007669"/>
    <property type="project" value="InterPro"/>
</dbReference>
<evidence type="ECO:0000256" key="8">
    <source>
        <dbReference type="RuleBase" id="RU003881"/>
    </source>
</evidence>